<name>A0A4Y8ZLW8_9SPHN</name>
<sequence length="189" mass="19855">MRILILALALAGPSAASAQAFDWRAAGSLARIDGALGRVAEMCVGAYGFTPVAAAAPAARQRRIAAHLGASAAPEAELARWGDIAATMQAILETSRDDARIERAREALAAAGTDPLRRARAEIAYAETFLAPLRAGFEQCGRATAEPFLREAYFGGEGSLAEHEARAREMIDTYEARLRALAGGTAKGE</sequence>
<dbReference type="AlphaFoldDB" id="A0A4Y8ZLW8"/>
<organism evidence="2 3">
    <name type="scientific">Sphingomonas parva</name>
    <dbReference type="NCBI Taxonomy" id="2555898"/>
    <lineage>
        <taxon>Bacteria</taxon>
        <taxon>Pseudomonadati</taxon>
        <taxon>Pseudomonadota</taxon>
        <taxon>Alphaproteobacteria</taxon>
        <taxon>Sphingomonadales</taxon>
        <taxon>Sphingomonadaceae</taxon>
        <taxon>Sphingomonas</taxon>
    </lineage>
</organism>
<feature type="chain" id="PRO_5021366677" description="DUF4142 domain-containing protein" evidence="1">
    <location>
        <begin position="19"/>
        <end position="189"/>
    </location>
</feature>
<evidence type="ECO:0000313" key="2">
    <source>
        <dbReference type="EMBL" id="TFI56447.1"/>
    </source>
</evidence>
<dbReference type="Proteomes" id="UP000298213">
    <property type="component" value="Unassembled WGS sequence"/>
</dbReference>
<dbReference type="EMBL" id="SPDV01000077">
    <property type="protein sequence ID" value="TFI56447.1"/>
    <property type="molecule type" value="Genomic_DNA"/>
</dbReference>
<protein>
    <recommendedName>
        <fullName evidence="4">DUF4142 domain-containing protein</fullName>
    </recommendedName>
</protein>
<keyword evidence="3" id="KW-1185">Reference proteome</keyword>
<feature type="signal peptide" evidence="1">
    <location>
        <begin position="1"/>
        <end position="18"/>
    </location>
</feature>
<proteinExistence type="predicted"/>
<evidence type="ECO:0008006" key="4">
    <source>
        <dbReference type="Google" id="ProtNLM"/>
    </source>
</evidence>
<accession>A0A4Y8ZLW8</accession>
<reference evidence="2 3" key="1">
    <citation type="submission" date="2019-03" db="EMBL/GenBank/DDBJ databases">
        <title>Genome sequence of Sphingomonas sp. 17J27-24.</title>
        <authorList>
            <person name="Kim M."/>
            <person name="Maeng S."/>
            <person name="Sathiyaraj S."/>
        </authorList>
    </citation>
    <scope>NUCLEOTIDE SEQUENCE [LARGE SCALE GENOMIC DNA]</scope>
    <source>
        <strain evidence="2 3">17J27-24</strain>
    </source>
</reference>
<keyword evidence="1" id="KW-0732">Signal</keyword>
<comment type="caution">
    <text evidence="2">The sequence shown here is derived from an EMBL/GenBank/DDBJ whole genome shotgun (WGS) entry which is preliminary data.</text>
</comment>
<evidence type="ECO:0000256" key="1">
    <source>
        <dbReference type="SAM" id="SignalP"/>
    </source>
</evidence>
<evidence type="ECO:0000313" key="3">
    <source>
        <dbReference type="Proteomes" id="UP000298213"/>
    </source>
</evidence>
<dbReference type="RefSeq" id="WP_135090468.1">
    <property type="nucleotide sequence ID" value="NZ_SPDV01000077.1"/>
</dbReference>
<gene>
    <name evidence="2" type="ORF">E2493_20155</name>
</gene>